<dbReference type="CDD" id="cd20495">
    <property type="entry name" value="C58_PaToxP-like"/>
    <property type="match status" value="1"/>
</dbReference>
<keyword evidence="3" id="KW-0788">Thiol protease</keyword>
<dbReference type="RefSeq" id="WP_304555105.1">
    <property type="nucleotide sequence ID" value="NZ_JAUQOP010000023.1"/>
</dbReference>
<dbReference type="Proteomes" id="UP001228019">
    <property type="component" value="Unassembled WGS sequence"/>
</dbReference>
<evidence type="ECO:0000313" key="8">
    <source>
        <dbReference type="EMBL" id="MDO7898404.1"/>
    </source>
</evidence>
<accession>A0ABT9C2H2</accession>
<evidence type="ECO:0000256" key="4">
    <source>
        <dbReference type="SAM" id="MobiDB-lite"/>
    </source>
</evidence>
<organism evidence="8 9">
    <name type="scientific">Pseudomonas citrulli</name>
    <dbReference type="NCBI Taxonomy" id="3064347"/>
    <lineage>
        <taxon>Bacteria</taxon>
        <taxon>Pseudomonadati</taxon>
        <taxon>Pseudomonadota</taxon>
        <taxon>Gammaproteobacteria</taxon>
        <taxon>Pseudomonadales</taxon>
        <taxon>Pseudomonadaceae</taxon>
        <taxon>Pseudomonas</taxon>
    </lineage>
</organism>
<reference evidence="8 9" key="1">
    <citation type="submission" date="2023-07" db="EMBL/GenBank/DDBJ databases">
        <title>Identification of four novel Pseudomonas species associated with bacterial leaf spot of cucurbits.</title>
        <authorList>
            <person name="Fullem K.R."/>
        </authorList>
    </citation>
    <scope>NUCLEOTIDE SEQUENCE [LARGE SCALE GENOMIC DNA]</scope>
    <source>
        <strain evidence="8 9">K18</strain>
    </source>
</reference>
<feature type="domain" description="TcdA/TcdB toxin pore forming" evidence="7">
    <location>
        <begin position="1069"/>
        <end position="1705"/>
    </location>
</feature>
<evidence type="ECO:0000313" key="9">
    <source>
        <dbReference type="Proteomes" id="UP001228019"/>
    </source>
</evidence>
<dbReference type="InterPro" id="IPR029044">
    <property type="entry name" value="Nucleotide-diphossugar_trans"/>
</dbReference>
<evidence type="ECO:0000259" key="6">
    <source>
        <dbReference type="Pfam" id="PF12919"/>
    </source>
</evidence>
<evidence type="ECO:0000256" key="2">
    <source>
        <dbReference type="ARBA" id="ARBA00022801"/>
    </source>
</evidence>
<evidence type="ECO:0000259" key="7">
    <source>
        <dbReference type="Pfam" id="PF12920"/>
    </source>
</evidence>
<keyword evidence="1" id="KW-0645">Protease</keyword>
<sequence length="2358" mass="258209">MSGVNDSAAGDSVSFLNLFKFKDLEQALAAYKGTDPYEAVLRYYTGCIAAPDSPQMLEPLGLLKQALGALGGGGRRRRSSVEPAPAGPDETADGLTHIYRRVEGFEARLHNSLEQLKQPATEVPKGLHFAWLGGGIGAIQRDYINLWRQVMAPEGHPLKLWYDSDALLAHETNRIIVEAAKADAMLKGGHASVDAVELGDRYEERVIVLKQQMFAHITRAVEKGAQADDARIDLLVRAYGQDEARLRALRRDNQSSITALGEGGVTLRDLANGGAPLHLEALYRREISLRGNFAAASDIVRVEALFAEGGRYADVDSLPPLLDRLGEVDIRAFKTDARLGVLQLLLDRNPDWMPGRQAMRDRYASYDNEIPVEHREALERFAASRPAIHQVFRVPLERLAPPHGLRAVGQGHTLSNAFLLAHPGSAMLQALIERFRLNYGIVEATARLADEQNTGLTDAEGLIAHALKAATQVFGPLHELTAEDELGVSLLASAAATYYSDGLRPQSEVTIYLTGPAAMRAGMADYERAHFTPRTALAWRQNMTIDAVDTVNLATEEELDHSWKENQSDTRQWLADEQRRWQEGQFKARYQGDIQQLLRYRTLDFDGGWPLVEGRHVLSTELLQHLADELGEPFLKRMNEGHDGAVTFDKVIALGYDERQSIRAQDAGVLPPASLSDARTRSLSIDELLGRLAKGTFEFGQLSPLQRLQLGALVGAKALDNRSFDAVLPALENLANSLVERGTAGRYAAIERLLYQHRAPAFLAGLAQPVDPPGHGETALGLKKNALEQPLTLRQWGRLVARIQQVAKLEYRDRIAERLGNVLDVFDSAAIKLVPQDLLLQGTGDRVGGRCYPLALAMAAALAQGESAAYTLRGRFYLGVLEPEGSDSVAFFNSLESLRDVQLGDVGSALARSSVDEVVRLLKARTTTSTLMLNSDNHAMLVARTFDGEQSTYHFYDPNFGVFEFEHPARFGQALNRFFVQQGMAGQYAAYGDAALPTFDLIELDGARLSTLGLPGAVRVADLLRPGGLPEQSKRPLRQRLASARGQSLMSNPRLGNCLLALDGHGWAQQMAQATSELRQANRLAPALVPLFDTLEATPGGAYRMTFIDPSNTERVVSVSTHDPRLLRIKRYLSACFSNLANRPAVPGDPTEVGGVHTLNAGFAVQALMNALRTREGPDRPLSLAVRLHAYVNYAQLVHGNVVDIAGLVGLARRALADDRLIADTVAPVVEAAVGGSLSEATGGLLQLANVGFDIYQLATARDDVARAQFGTQLAFDSAGLVLSVGAYAAGATAGAVLGGTAVILGGLAVGVAALAQGFAGIAEQARQVGLFFDDVAKAHLQAYRYNAAHRAWLPHPSLIVRTLDLASGELVMDSPKLYPLRDHFGVPTFDADYTRAIDLRRELALPDRVPFSAPVGQTLVLPCTPPTCYGYEYKALPFATLRHDLGFDIARRLEKKNAAGEWLFLFSFYSFPSEYILHQLTAPAYQSTVIDVLLDAVERSLVVPIIPPAWQGTITYRIRGAGQRCAVVLHRGVSLSLESPGSLASSWTLDASWAGDSDVRVEPAGRLWVGGVSIAFTGAGRHEALLRLRGDQVFRFVPGERELALVEQEVPVGMDRLALQEYLKSMARAHRLAMPYTPVRHYPIPFEKPGEPRTTTAWYDASADRFLYIRNEDVLEAEDALLGAVADGYAWFYEPDNFLVWQVDAVTGLLSHRYRLLVNTGEAAGVMRITRMEADAQGVIHVVQEIARPNQASDVLVYVIHDGQLLLSSITRDRDDGLEARLSARDTLADWSQVLGRYYPFQPDGGDQPFMNVDWQPAAFVSVCWRIRTRWRDMAWVRRSDGLIIRPSTPPGSAYRGWNDSIKNMTDMTLLTLADEEVFVIYYKLAQTLCRKQRSANGQWSQAWIQPEKLEHVVAVDGGYVALTSDGLFFNLTDQGHLVLGGVSEAWLKDRSHWWQAVAPLARQYAVERLAIVGLGNVGGDGTLCAWQVGGRLLLADLGAGREVRLLGVTPDNEAAWLLDVTRGDLHRQRFIDPQVLEGAFGQGARLLRADALPVATREWAPLQFARLTVEGAGLRGVTVDGVVMRLRDRQPALICGVTQEWVALQAGDEYANLKRLTDAQPHAALLSIEAADSLRWLVVETGRVIRVPRAAIPESFAVLGTRQRRNVLLHEAKDRRLLTYPDRASAGPLDYVQRDAEVLVVEGQVKAEEVLALLPDDVTTLVLRMGQGATGYRLTRALWVKLESVILDGWHLPDGPASRPASLVWELDEPDRLMLSLVEANLVIIDPDSGHSVILRDANAQEAKVRGNLQLEFGGARTYAVAALVQVLLAWQDSQGGATLKALDSASRAVATNELD</sequence>
<name>A0ABT9C2H2_9PSED</name>
<dbReference type="InterPro" id="IPR024769">
    <property type="entry name" value="TcdA/TcdB_pore_forming"/>
</dbReference>
<dbReference type="Gene3D" id="3.90.550.20">
    <property type="match status" value="1"/>
</dbReference>
<dbReference type="Pfam" id="PF12920">
    <property type="entry name" value="TcdA_TcdB_pore"/>
    <property type="match status" value="1"/>
</dbReference>
<dbReference type="InterPro" id="IPR006473">
    <property type="entry name" value="Peptidase_C58_Yopt"/>
</dbReference>
<evidence type="ECO:0000256" key="3">
    <source>
        <dbReference type="ARBA" id="ARBA00022807"/>
    </source>
</evidence>
<evidence type="ECO:0000256" key="1">
    <source>
        <dbReference type="ARBA" id="ARBA00022670"/>
    </source>
</evidence>
<dbReference type="Pfam" id="PF03543">
    <property type="entry name" value="Peptidase_C58"/>
    <property type="match status" value="1"/>
</dbReference>
<feature type="region of interest" description="Disordered" evidence="4">
    <location>
        <begin position="70"/>
        <end position="92"/>
    </location>
</feature>
<gene>
    <name evidence="8" type="ORF">Q6A48_16095</name>
</gene>
<feature type="domain" description="Peptidase C58 YopT-type" evidence="5">
    <location>
        <begin position="905"/>
        <end position="982"/>
    </location>
</feature>
<feature type="domain" description="GT44" evidence="6">
    <location>
        <begin position="125"/>
        <end position="513"/>
    </location>
</feature>
<protein>
    <submittedName>
        <fullName evidence="8">TcdA/TcdB pore-forming domain-containing protein</fullName>
    </submittedName>
</protein>
<dbReference type="EMBL" id="JAUQOP010000023">
    <property type="protein sequence ID" value="MDO7898404.1"/>
    <property type="molecule type" value="Genomic_DNA"/>
</dbReference>
<proteinExistence type="predicted"/>
<dbReference type="InterPro" id="IPR024770">
    <property type="entry name" value="TcdA/TcdB_cat"/>
</dbReference>
<keyword evidence="9" id="KW-1185">Reference proteome</keyword>
<keyword evidence="2" id="KW-0378">Hydrolase</keyword>
<dbReference type="SUPFAM" id="SSF53448">
    <property type="entry name" value="Nucleotide-diphospho-sugar transferases"/>
    <property type="match status" value="1"/>
</dbReference>
<dbReference type="Pfam" id="PF12919">
    <property type="entry name" value="TcdA_TcdB"/>
    <property type="match status" value="1"/>
</dbReference>
<comment type="caution">
    <text evidence="8">The sequence shown here is derived from an EMBL/GenBank/DDBJ whole genome shotgun (WGS) entry which is preliminary data.</text>
</comment>
<evidence type="ECO:0000259" key="5">
    <source>
        <dbReference type="Pfam" id="PF03543"/>
    </source>
</evidence>